<sequence length="315" mass="34298">MTAEPARKALTDALGAHVPTLDNFVVRGNALAGAQVLRFDVVTEMATGVIQDVARAATGLSQKQFIDYDPSYQTSSSQVLVENVSEIPELEAVDSQVRGGDVPNDVGGHQVVAMAHAVGIAANQIVGYRLKGAGIVTRRAKGITLIPRDGIYRPIDGEVLYYEPRFDVFTCAGFAYFTTVTLVQTKLHAVEKARQLARKTLTTVTAKVKIDGFEGLQNAVMDDPSMRAKMAHVARLLQSDPAYAKNLTTNKLLKFVESNPDYNIPVSTAGGAKALLFDPSPQRRHQIPRLLADDYLHSYLTNRNYEAGSKQRVKA</sequence>
<protein>
    <submittedName>
        <fullName evidence="1">Uncharacterized protein</fullName>
    </submittedName>
</protein>
<dbReference type="Proteomes" id="UP000466831">
    <property type="component" value="Chromosome"/>
</dbReference>
<proteinExistence type="predicted"/>
<evidence type="ECO:0000313" key="1">
    <source>
        <dbReference type="EMBL" id="BBY09616.1"/>
    </source>
</evidence>
<dbReference type="RefSeq" id="WP_139799133.1">
    <property type="nucleotide sequence ID" value="NZ_AP022584.1"/>
</dbReference>
<gene>
    <name evidence="1" type="ORF">MMARJ_03560</name>
</gene>
<organism evidence="1 2">
    <name type="scientific">Mycobacterium marseillense</name>
    <dbReference type="NCBI Taxonomy" id="701042"/>
    <lineage>
        <taxon>Bacteria</taxon>
        <taxon>Bacillati</taxon>
        <taxon>Actinomycetota</taxon>
        <taxon>Actinomycetes</taxon>
        <taxon>Mycobacteriales</taxon>
        <taxon>Mycobacteriaceae</taxon>
        <taxon>Mycobacterium</taxon>
        <taxon>Mycobacterium avium complex (MAC)</taxon>
    </lineage>
</organism>
<dbReference type="EMBL" id="AP022584">
    <property type="protein sequence ID" value="BBY09616.1"/>
    <property type="molecule type" value="Genomic_DNA"/>
</dbReference>
<accession>A0ABM7J721</accession>
<evidence type="ECO:0000313" key="2">
    <source>
        <dbReference type="Proteomes" id="UP000466831"/>
    </source>
</evidence>
<name>A0ABM7J721_9MYCO</name>
<reference evidence="1 2" key="1">
    <citation type="journal article" date="2019" name="Emerg. Microbes Infect.">
        <title>Comprehensive subspecies identification of 175 nontuberculous mycobacteria species based on 7547 genomic profiles.</title>
        <authorList>
            <person name="Matsumoto Y."/>
            <person name="Kinjo T."/>
            <person name="Motooka D."/>
            <person name="Nabeya D."/>
            <person name="Jung N."/>
            <person name="Uechi K."/>
            <person name="Horii T."/>
            <person name="Iida T."/>
            <person name="Fujita J."/>
            <person name="Nakamura S."/>
        </authorList>
    </citation>
    <scope>NUCLEOTIDE SEQUENCE [LARGE SCALE GENOMIC DNA]</scope>
    <source>
        <strain evidence="1 2">JCM 17324</strain>
    </source>
</reference>
<keyword evidence="2" id="KW-1185">Reference proteome</keyword>